<dbReference type="InterPro" id="IPR026169">
    <property type="entry name" value="MIEAP"/>
</dbReference>
<evidence type="ECO:0000259" key="14">
    <source>
        <dbReference type="Pfam" id="PF16026"/>
    </source>
</evidence>
<evidence type="ECO:0000256" key="2">
    <source>
        <dbReference type="ARBA" id="ARBA00004305"/>
    </source>
</evidence>
<keyword evidence="6" id="KW-0963">Cytoplasm</keyword>
<feature type="region of interest" description="Disordered" evidence="13">
    <location>
        <begin position="99"/>
        <end position="133"/>
    </location>
</feature>
<evidence type="ECO:0000256" key="3">
    <source>
        <dbReference type="ARBA" id="ARBA00004496"/>
    </source>
</evidence>
<dbReference type="EMBL" id="JARBDR010000923">
    <property type="protein sequence ID" value="KAJ8298197.1"/>
    <property type="molecule type" value="Genomic_DNA"/>
</dbReference>
<evidence type="ECO:0000256" key="12">
    <source>
        <dbReference type="ARBA" id="ARBA00032687"/>
    </source>
</evidence>
<dbReference type="Pfam" id="PF16026">
    <property type="entry name" value="MIEAP"/>
    <property type="match status" value="1"/>
</dbReference>
<gene>
    <name evidence="15" type="ORF">KUTeg_024728</name>
</gene>
<reference evidence="15 16" key="1">
    <citation type="submission" date="2022-12" db="EMBL/GenBank/DDBJ databases">
        <title>Chromosome-level genome of Tegillarca granosa.</title>
        <authorList>
            <person name="Kim J."/>
        </authorList>
    </citation>
    <scope>NUCLEOTIDE SEQUENCE [LARGE SCALE GENOMIC DNA]</scope>
    <source>
        <strain evidence="15">Teg-2019</strain>
        <tissue evidence="15">Adductor muscle</tissue>
    </source>
</reference>
<evidence type="ECO:0000313" key="16">
    <source>
        <dbReference type="Proteomes" id="UP001217089"/>
    </source>
</evidence>
<evidence type="ECO:0000256" key="6">
    <source>
        <dbReference type="ARBA" id="ARBA00022490"/>
    </source>
</evidence>
<keyword evidence="10" id="KW-0496">Mitochondrion</keyword>
<keyword evidence="16" id="KW-1185">Reference proteome</keyword>
<keyword evidence="7" id="KW-1000">Mitochondrion outer membrane</keyword>
<dbReference type="PANTHER" id="PTHR21771:SF1">
    <property type="entry name" value="MITOCHONDRIA-EATING PROTEIN"/>
    <property type="match status" value="1"/>
</dbReference>
<proteinExistence type="inferred from homology"/>
<evidence type="ECO:0000256" key="4">
    <source>
        <dbReference type="ARBA" id="ARBA00008233"/>
    </source>
</evidence>
<comment type="similarity">
    <text evidence="4">Belongs to the MIEAP family.</text>
</comment>
<dbReference type="Proteomes" id="UP001217089">
    <property type="component" value="Unassembled WGS sequence"/>
</dbReference>
<keyword evidence="9" id="KW-0446">Lipid-binding</keyword>
<sequence length="374" mass="42925">MSLPEHNFLKTVIEAFKNDVPKKEYGKLSKATIQCARRDLEQCLNAIPGANFDNVKILRSQLTIAEMGNWSLLKEGPIEEAVSEYEALLKAKANQERAASNLESNKKSETSTAKQTVTRDFGEQINENDDVPEPRLKHVDTAELLMMKREREDTDDPDNEEDVPMPKLKHVDTAELLRRSTRAGKKLYEGNASIADLSDVYRPTRIAEMFLLLYDNEWTDAFEQLIQMNVTERQAIQKLLQYLENAFKYCEKEVEQVKLQHEKSNQAVIEGLKNVTDEQINYLQQTIGDKVNKDNLNQIIRCYIDECVRLTYLMNVQNPPMKLHQVDKGTQFNSNIYKEYTRTGQTVEYLVWPALLLYEDGPVAAKGVVQLSVT</sequence>
<dbReference type="InterPro" id="IPR031981">
    <property type="entry name" value="MIEAP_C"/>
</dbReference>
<evidence type="ECO:0000256" key="8">
    <source>
        <dbReference type="ARBA" id="ARBA00023054"/>
    </source>
</evidence>
<evidence type="ECO:0000256" key="1">
    <source>
        <dbReference type="ARBA" id="ARBA00004294"/>
    </source>
</evidence>
<organism evidence="15 16">
    <name type="scientific">Tegillarca granosa</name>
    <name type="common">Malaysian cockle</name>
    <name type="synonym">Anadara granosa</name>
    <dbReference type="NCBI Taxonomy" id="220873"/>
    <lineage>
        <taxon>Eukaryota</taxon>
        <taxon>Metazoa</taxon>
        <taxon>Spiralia</taxon>
        <taxon>Lophotrochozoa</taxon>
        <taxon>Mollusca</taxon>
        <taxon>Bivalvia</taxon>
        <taxon>Autobranchia</taxon>
        <taxon>Pteriomorphia</taxon>
        <taxon>Arcoida</taxon>
        <taxon>Arcoidea</taxon>
        <taxon>Arcidae</taxon>
        <taxon>Tegillarca</taxon>
    </lineage>
</organism>
<feature type="domain" description="Mitochondria-eating protein C-terminal" evidence="14">
    <location>
        <begin position="289"/>
        <end position="370"/>
    </location>
</feature>
<evidence type="ECO:0000313" key="15">
    <source>
        <dbReference type="EMBL" id="KAJ8298197.1"/>
    </source>
</evidence>
<protein>
    <recommendedName>
        <fullName evidence="5">Mitochondria-eating protein</fullName>
    </recommendedName>
    <alternativeName>
        <fullName evidence="12">Spermatogenesis-associated protein 18</fullName>
    </alternativeName>
</protein>
<keyword evidence="8" id="KW-0175">Coiled coil</keyword>
<evidence type="ECO:0000256" key="9">
    <source>
        <dbReference type="ARBA" id="ARBA00023121"/>
    </source>
</evidence>
<dbReference type="PANTHER" id="PTHR21771">
    <property type="entry name" value="MITOCHONDRIA-EATING PROTEIN-RELATED"/>
    <property type="match status" value="1"/>
</dbReference>
<accession>A0ABQ9E3N3</accession>
<comment type="caution">
    <text evidence="15">The sequence shown here is derived from an EMBL/GenBank/DDBJ whole genome shotgun (WGS) entry which is preliminary data.</text>
</comment>
<evidence type="ECO:0000256" key="13">
    <source>
        <dbReference type="SAM" id="MobiDB-lite"/>
    </source>
</evidence>
<evidence type="ECO:0000256" key="11">
    <source>
        <dbReference type="ARBA" id="ARBA00023136"/>
    </source>
</evidence>
<comment type="subcellular location">
    <subcellularLocation>
        <location evidence="3">Cytoplasm</location>
    </subcellularLocation>
    <subcellularLocation>
        <location evidence="2">Mitochondrion matrix</location>
    </subcellularLocation>
    <subcellularLocation>
        <location evidence="1">Mitochondrion outer membrane</location>
    </subcellularLocation>
</comment>
<keyword evidence="11" id="KW-0472">Membrane</keyword>
<name>A0ABQ9E3N3_TEGGR</name>
<evidence type="ECO:0000256" key="10">
    <source>
        <dbReference type="ARBA" id="ARBA00023128"/>
    </source>
</evidence>
<evidence type="ECO:0000256" key="5">
    <source>
        <dbReference type="ARBA" id="ARBA00019863"/>
    </source>
</evidence>
<evidence type="ECO:0000256" key="7">
    <source>
        <dbReference type="ARBA" id="ARBA00022787"/>
    </source>
</evidence>